<name>A0A834EA60_9CHIR</name>
<organism evidence="1 2">
    <name type="scientific">Phyllostomus discolor</name>
    <name type="common">pale spear-nosed bat</name>
    <dbReference type="NCBI Taxonomy" id="89673"/>
    <lineage>
        <taxon>Eukaryota</taxon>
        <taxon>Metazoa</taxon>
        <taxon>Chordata</taxon>
        <taxon>Craniata</taxon>
        <taxon>Vertebrata</taxon>
        <taxon>Euteleostomi</taxon>
        <taxon>Mammalia</taxon>
        <taxon>Eutheria</taxon>
        <taxon>Laurasiatheria</taxon>
        <taxon>Chiroptera</taxon>
        <taxon>Yangochiroptera</taxon>
        <taxon>Phyllostomidae</taxon>
        <taxon>Phyllostominae</taxon>
        <taxon>Phyllostomus</taxon>
    </lineage>
</organism>
<dbReference type="Proteomes" id="UP000664940">
    <property type="component" value="Unassembled WGS sequence"/>
</dbReference>
<dbReference type="AlphaFoldDB" id="A0A834EA60"/>
<proteinExistence type="predicted"/>
<comment type="caution">
    <text evidence="1">The sequence shown here is derived from an EMBL/GenBank/DDBJ whole genome shotgun (WGS) entry which is preliminary data.</text>
</comment>
<evidence type="ECO:0000313" key="1">
    <source>
        <dbReference type="EMBL" id="KAF6109556.1"/>
    </source>
</evidence>
<gene>
    <name evidence="1" type="ORF">HJG60_010824</name>
</gene>
<reference evidence="1 2" key="1">
    <citation type="journal article" date="2020" name="Nature">
        <title>Six reference-quality genomes reveal evolution of bat adaptations.</title>
        <authorList>
            <person name="Jebb D."/>
            <person name="Huang Z."/>
            <person name="Pippel M."/>
            <person name="Hughes G.M."/>
            <person name="Lavrichenko K."/>
            <person name="Devanna P."/>
            <person name="Winkler S."/>
            <person name="Jermiin L.S."/>
            <person name="Skirmuntt E.C."/>
            <person name="Katzourakis A."/>
            <person name="Burkitt-Gray L."/>
            <person name="Ray D.A."/>
            <person name="Sullivan K.A.M."/>
            <person name="Roscito J.G."/>
            <person name="Kirilenko B.M."/>
            <person name="Davalos L.M."/>
            <person name="Corthals A.P."/>
            <person name="Power M.L."/>
            <person name="Jones G."/>
            <person name="Ransome R.D."/>
            <person name="Dechmann D.K.N."/>
            <person name="Locatelli A.G."/>
            <person name="Puechmaille S.J."/>
            <person name="Fedrigo O."/>
            <person name="Jarvis E.D."/>
            <person name="Hiller M."/>
            <person name="Vernes S.C."/>
            <person name="Myers E.W."/>
            <person name="Teeling E.C."/>
        </authorList>
    </citation>
    <scope>NUCLEOTIDE SEQUENCE [LARGE SCALE GENOMIC DNA]</scope>
    <source>
        <strain evidence="1">Bat1K_MPI-CBG_1</strain>
    </source>
</reference>
<protein>
    <submittedName>
        <fullName evidence="1">Uncharacterized protein</fullName>
    </submittedName>
</protein>
<dbReference type="EMBL" id="JABVXQ010000005">
    <property type="protein sequence ID" value="KAF6109556.1"/>
    <property type="molecule type" value="Genomic_DNA"/>
</dbReference>
<evidence type="ECO:0000313" key="2">
    <source>
        <dbReference type="Proteomes" id="UP000664940"/>
    </source>
</evidence>
<sequence>MVVGQGLQCSCPSCNVWQRLVAAENRPELTAAAADSRGQGARVPRCALAHRTQTLIWASTANFQILWFPAGRKEILARSPFTLTFLPENSTGTKCFGESLWKEVQGRGNFPKGRTTNVALRELEI</sequence>
<accession>A0A834EA60</accession>